<feature type="compositionally biased region" description="Basic and acidic residues" evidence="2">
    <location>
        <begin position="34"/>
        <end position="44"/>
    </location>
</feature>
<feature type="domain" description="UspA" evidence="3">
    <location>
        <begin position="199"/>
        <end position="337"/>
    </location>
</feature>
<reference evidence="4 5" key="1">
    <citation type="submission" date="2017-03" db="EMBL/GenBank/DDBJ databases">
        <authorList>
            <person name="Afonso C.L."/>
            <person name="Miller P.J."/>
            <person name="Scott M.A."/>
            <person name="Spackman E."/>
            <person name="Goraichik I."/>
            <person name="Dimitrov K.M."/>
            <person name="Suarez D.L."/>
            <person name="Swayne D.E."/>
        </authorList>
    </citation>
    <scope>NUCLEOTIDE SEQUENCE [LARGE SCALE GENOMIC DNA]</scope>
    <source>
        <strain evidence="4 5">Mu101</strain>
    </source>
</reference>
<feature type="domain" description="UspA" evidence="3">
    <location>
        <begin position="52"/>
        <end position="187"/>
    </location>
</feature>
<dbReference type="InterPro" id="IPR014729">
    <property type="entry name" value="Rossmann-like_a/b/a_fold"/>
</dbReference>
<dbReference type="AlphaFoldDB" id="A0A2H1IQ34"/>
<dbReference type="Proteomes" id="UP000234498">
    <property type="component" value="Unassembled WGS sequence"/>
</dbReference>
<dbReference type="PRINTS" id="PR01438">
    <property type="entry name" value="UNVRSLSTRESS"/>
</dbReference>
<proteinExistence type="inferred from homology"/>
<comment type="similarity">
    <text evidence="1">Belongs to the universal stress protein A family.</text>
</comment>
<dbReference type="PANTHER" id="PTHR46268:SF15">
    <property type="entry name" value="UNIVERSAL STRESS PROTEIN HP_0031"/>
    <property type="match status" value="1"/>
</dbReference>
<gene>
    <name evidence="4" type="ORF">BLIN101_01463</name>
</gene>
<accession>A0A2H1IQ34</accession>
<organism evidence="4 5">
    <name type="scientific">Brevibacterium linens</name>
    <dbReference type="NCBI Taxonomy" id="1703"/>
    <lineage>
        <taxon>Bacteria</taxon>
        <taxon>Bacillati</taxon>
        <taxon>Actinomycetota</taxon>
        <taxon>Actinomycetes</taxon>
        <taxon>Micrococcales</taxon>
        <taxon>Brevibacteriaceae</taxon>
        <taxon>Brevibacterium</taxon>
    </lineage>
</organism>
<dbReference type="PANTHER" id="PTHR46268">
    <property type="entry name" value="STRESS RESPONSE PROTEIN NHAX"/>
    <property type="match status" value="1"/>
</dbReference>
<dbReference type="InterPro" id="IPR006015">
    <property type="entry name" value="Universal_stress_UspA"/>
</dbReference>
<feature type="region of interest" description="Disordered" evidence="2">
    <location>
        <begin position="18"/>
        <end position="44"/>
    </location>
</feature>
<dbReference type="Pfam" id="PF00582">
    <property type="entry name" value="Usp"/>
    <property type="match status" value="2"/>
</dbReference>
<evidence type="ECO:0000313" key="5">
    <source>
        <dbReference type="Proteomes" id="UP000234498"/>
    </source>
</evidence>
<name>A0A2H1IQ34_BRELN</name>
<sequence length="338" mass="35336">MVGAVVGVWLDQAPMERFEMSAQSPMPESTTAEARSDGRKASESGRDREFGVLVGFDGSELAALAVRFGAAEAARRKTALTVVTAYPLPTMIYPNMASIPSEPEDEKARKQAEKTLAEAVELVRDHPGEKSFLTAPGDAAGVITTLSADAEIIIVGARGRGGFVGRALGSVSTAVPARAHCPTIVIPHHATSAESHGPVAVAVDGSEPARVAMVTAAAEAAVRGAPLEVIAVLPAGEEWLYWYPDLELSSEATARRQRQLTESLEKEAATLAEQFPDLAVTTSVPVGDPTETLVGISSRAQLTVMGTRGRGRIRSALLGSVSRGVLNHAEGPVMVVPS</sequence>
<feature type="compositionally biased region" description="Polar residues" evidence="2">
    <location>
        <begin position="21"/>
        <end position="33"/>
    </location>
</feature>
<dbReference type="EMBL" id="FXZA01000005">
    <property type="protein sequence ID" value="SMX77325.1"/>
    <property type="molecule type" value="Genomic_DNA"/>
</dbReference>
<evidence type="ECO:0000259" key="3">
    <source>
        <dbReference type="Pfam" id="PF00582"/>
    </source>
</evidence>
<protein>
    <submittedName>
        <fullName evidence="4">Nucleotide-binding universal stress protein, UspA family</fullName>
    </submittedName>
</protein>
<dbReference type="SUPFAM" id="SSF52402">
    <property type="entry name" value="Adenine nucleotide alpha hydrolases-like"/>
    <property type="match status" value="2"/>
</dbReference>
<evidence type="ECO:0000313" key="4">
    <source>
        <dbReference type="EMBL" id="SMX77325.1"/>
    </source>
</evidence>
<dbReference type="InterPro" id="IPR006016">
    <property type="entry name" value="UspA"/>
</dbReference>
<evidence type="ECO:0000256" key="1">
    <source>
        <dbReference type="ARBA" id="ARBA00008791"/>
    </source>
</evidence>
<evidence type="ECO:0000256" key="2">
    <source>
        <dbReference type="SAM" id="MobiDB-lite"/>
    </source>
</evidence>
<dbReference type="Gene3D" id="3.40.50.620">
    <property type="entry name" value="HUPs"/>
    <property type="match status" value="2"/>
</dbReference>